<gene>
    <name evidence="1" type="ORF">DMB65_09885</name>
</gene>
<accession>A0A2V4BPH4</accession>
<reference evidence="1 2" key="1">
    <citation type="submission" date="2018-05" db="EMBL/GenBank/DDBJ databases">
        <title>Flavobacterium sp. strain IMCC34759, incomplete genome.</title>
        <authorList>
            <person name="Joung Y."/>
            <person name="Cho J."/>
        </authorList>
    </citation>
    <scope>NUCLEOTIDE SEQUENCE [LARGE SCALE GENOMIC DNA]</scope>
    <source>
        <strain evidence="1 2">IMCC34759</strain>
    </source>
</reference>
<evidence type="ECO:0000313" key="1">
    <source>
        <dbReference type="EMBL" id="PXY40879.1"/>
    </source>
</evidence>
<sequence>MQVYMCFILAGTNWRSKTFFGTLLTYSTLTESTFFCTVIFTNGLMQKQINISGNKEDSVKLSFLLYLIRPEGRIFVFARTRQVVF</sequence>
<name>A0A2V4BPH4_9FLAO</name>
<keyword evidence="2" id="KW-1185">Reference proteome</keyword>
<evidence type="ECO:0000313" key="2">
    <source>
        <dbReference type="Proteomes" id="UP000247903"/>
    </source>
</evidence>
<proteinExistence type="predicted"/>
<dbReference type="AlphaFoldDB" id="A0A2V4BPH4"/>
<dbReference type="Proteomes" id="UP000247903">
    <property type="component" value="Unassembled WGS sequence"/>
</dbReference>
<dbReference type="EMBL" id="QJHK01000007">
    <property type="protein sequence ID" value="PXY40879.1"/>
    <property type="molecule type" value="Genomic_DNA"/>
</dbReference>
<organism evidence="1 2">
    <name type="scientific">Flavobacterium cheongpyeongense</name>
    <dbReference type="NCBI Taxonomy" id="2212651"/>
    <lineage>
        <taxon>Bacteria</taxon>
        <taxon>Pseudomonadati</taxon>
        <taxon>Bacteroidota</taxon>
        <taxon>Flavobacteriia</taxon>
        <taxon>Flavobacteriales</taxon>
        <taxon>Flavobacteriaceae</taxon>
        <taxon>Flavobacterium</taxon>
    </lineage>
</organism>
<comment type="caution">
    <text evidence="1">The sequence shown here is derived from an EMBL/GenBank/DDBJ whole genome shotgun (WGS) entry which is preliminary data.</text>
</comment>
<protein>
    <submittedName>
        <fullName evidence="1">Uncharacterized protein</fullName>
    </submittedName>
</protein>